<gene>
    <name evidence="10" type="ORF">RDI58_019815</name>
</gene>
<evidence type="ECO:0000256" key="3">
    <source>
        <dbReference type="ARBA" id="ARBA00022448"/>
    </source>
</evidence>
<evidence type="ECO:0000256" key="6">
    <source>
        <dbReference type="ARBA" id="ARBA00022892"/>
    </source>
</evidence>
<dbReference type="GO" id="GO:0031201">
    <property type="term" value="C:SNARE complex"/>
    <property type="evidence" value="ECO:0007669"/>
    <property type="project" value="TreeGrafter"/>
</dbReference>
<dbReference type="Pfam" id="PF09753">
    <property type="entry name" value="Use1"/>
    <property type="match status" value="1"/>
</dbReference>
<keyword evidence="5" id="KW-0256">Endoplasmic reticulum</keyword>
<evidence type="ECO:0000313" key="11">
    <source>
        <dbReference type="Proteomes" id="UP001371456"/>
    </source>
</evidence>
<organism evidence="10 11">
    <name type="scientific">Solanum bulbocastanum</name>
    <name type="common">Wild potato</name>
    <dbReference type="NCBI Taxonomy" id="147425"/>
    <lineage>
        <taxon>Eukaryota</taxon>
        <taxon>Viridiplantae</taxon>
        <taxon>Streptophyta</taxon>
        <taxon>Embryophyta</taxon>
        <taxon>Tracheophyta</taxon>
        <taxon>Spermatophyta</taxon>
        <taxon>Magnoliopsida</taxon>
        <taxon>eudicotyledons</taxon>
        <taxon>Gunneridae</taxon>
        <taxon>Pentapetalae</taxon>
        <taxon>asterids</taxon>
        <taxon>lamiids</taxon>
        <taxon>Solanales</taxon>
        <taxon>Solanaceae</taxon>
        <taxon>Solanoideae</taxon>
        <taxon>Solaneae</taxon>
        <taxon>Solanum</taxon>
    </lineage>
</organism>
<keyword evidence="9" id="KW-0472">Membrane</keyword>
<dbReference type="PANTHER" id="PTHR13050:SF7">
    <property type="entry name" value="VESICLE TRANSPORT PROTEIN USE1"/>
    <property type="match status" value="1"/>
</dbReference>
<evidence type="ECO:0000256" key="8">
    <source>
        <dbReference type="ARBA" id="ARBA00022989"/>
    </source>
</evidence>
<name>A0AAN8Y7B5_SOLBU</name>
<dbReference type="EMBL" id="JBANQN010000008">
    <property type="protein sequence ID" value="KAK6782019.1"/>
    <property type="molecule type" value="Genomic_DNA"/>
</dbReference>
<dbReference type="AlphaFoldDB" id="A0AAN8Y7B5"/>
<evidence type="ECO:0000256" key="2">
    <source>
        <dbReference type="ARBA" id="ARBA00007891"/>
    </source>
</evidence>
<accession>A0AAN8Y7B5</accession>
<dbReference type="GO" id="GO:0006890">
    <property type="term" value="P:retrograde vesicle-mediated transport, Golgi to endoplasmic reticulum"/>
    <property type="evidence" value="ECO:0007669"/>
    <property type="project" value="TreeGrafter"/>
</dbReference>
<evidence type="ECO:0000256" key="9">
    <source>
        <dbReference type="ARBA" id="ARBA00023136"/>
    </source>
</evidence>
<comment type="caution">
    <text evidence="10">The sequence shown here is derived from an EMBL/GenBank/DDBJ whole genome shotgun (WGS) entry which is preliminary data.</text>
</comment>
<reference evidence="10 11" key="1">
    <citation type="submission" date="2024-02" db="EMBL/GenBank/DDBJ databases">
        <title>de novo genome assembly of Solanum bulbocastanum strain 11H21.</title>
        <authorList>
            <person name="Hosaka A.J."/>
        </authorList>
    </citation>
    <scope>NUCLEOTIDE SEQUENCE [LARGE SCALE GENOMIC DNA]</scope>
    <source>
        <tissue evidence="10">Young leaves</tissue>
    </source>
</reference>
<dbReference type="PANTHER" id="PTHR13050">
    <property type="entry name" value="USE1-LIKE PROTEIN"/>
    <property type="match status" value="1"/>
</dbReference>
<dbReference type="Proteomes" id="UP001371456">
    <property type="component" value="Unassembled WGS sequence"/>
</dbReference>
<proteinExistence type="inferred from homology"/>
<dbReference type="InterPro" id="IPR019150">
    <property type="entry name" value="Vesicle_transport_protein_Use1"/>
</dbReference>
<dbReference type="GO" id="GO:0015031">
    <property type="term" value="P:protein transport"/>
    <property type="evidence" value="ECO:0007669"/>
    <property type="project" value="UniProtKB-KW"/>
</dbReference>
<comment type="subcellular location">
    <subcellularLocation>
        <location evidence="1">Endoplasmic reticulum membrane</location>
        <topology evidence="1">Single-pass type IV membrane protein</topology>
    </subcellularLocation>
</comment>
<evidence type="ECO:0000256" key="1">
    <source>
        <dbReference type="ARBA" id="ARBA00004163"/>
    </source>
</evidence>
<dbReference type="GO" id="GO:0005484">
    <property type="term" value="F:SNAP receptor activity"/>
    <property type="evidence" value="ECO:0007669"/>
    <property type="project" value="TreeGrafter"/>
</dbReference>
<keyword evidence="11" id="KW-1185">Reference proteome</keyword>
<sequence>MVILAWKLKESSLLMNQSIKNTEKTCDSTKKAVEHSLESTGHATSRAMDVYSRSFKTTCF</sequence>
<protein>
    <submittedName>
        <fullName evidence="10">Uncharacterized protein</fullName>
    </submittedName>
</protein>
<dbReference type="GO" id="GO:0005789">
    <property type="term" value="C:endoplasmic reticulum membrane"/>
    <property type="evidence" value="ECO:0007669"/>
    <property type="project" value="UniProtKB-SubCell"/>
</dbReference>
<comment type="similarity">
    <text evidence="2">Belongs to the USE1 family.</text>
</comment>
<evidence type="ECO:0000256" key="5">
    <source>
        <dbReference type="ARBA" id="ARBA00022824"/>
    </source>
</evidence>
<keyword evidence="8" id="KW-1133">Transmembrane helix</keyword>
<evidence type="ECO:0000256" key="4">
    <source>
        <dbReference type="ARBA" id="ARBA00022692"/>
    </source>
</evidence>
<keyword evidence="4" id="KW-0812">Transmembrane</keyword>
<keyword evidence="3" id="KW-0813">Transport</keyword>
<keyword evidence="7" id="KW-0653">Protein transport</keyword>
<evidence type="ECO:0000313" key="10">
    <source>
        <dbReference type="EMBL" id="KAK6782019.1"/>
    </source>
</evidence>
<evidence type="ECO:0000256" key="7">
    <source>
        <dbReference type="ARBA" id="ARBA00022927"/>
    </source>
</evidence>
<keyword evidence="6" id="KW-0931">ER-Golgi transport</keyword>